<dbReference type="Proteomes" id="UP001159363">
    <property type="component" value="Chromosome 12"/>
</dbReference>
<accession>A0ABQ9GFF6</accession>
<gene>
    <name evidence="2" type="ORF">PR048_029208</name>
</gene>
<feature type="region of interest" description="Disordered" evidence="1">
    <location>
        <begin position="337"/>
        <end position="393"/>
    </location>
</feature>
<feature type="compositionally biased region" description="Basic and acidic residues" evidence="1">
    <location>
        <begin position="370"/>
        <end position="393"/>
    </location>
</feature>
<protein>
    <submittedName>
        <fullName evidence="2">Uncharacterized protein</fullName>
    </submittedName>
</protein>
<comment type="caution">
    <text evidence="2">The sequence shown here is derived from an EMBL/GenBank/DDBJ whole genome shotgun (WGS) entry which is preliminary data.</text>
</comment>
<sequence>MHTRRYVLGSHRAGTALSLYSLAVSPPEDQEELFCSLHREHPVDEKSERHTCAPTMPALSLGRSVWDHGLFDQGLTVLRSAEKLNLGRGVLVVRLLASQPCEPSSIPVSGSLPVFRMCASCRTVSLVGVLSRGFTASAALAFRCCSTLTSLHLHRLSRPHSFEPPKYFHSLTTAVPTLDVKLRVVLLDWPAERKRCSSGVAICLWALTSRSEEDLPGASDRSMAALSHFTLQTDSSSDDQILVRLANPPTTLGATYVVTYFCPRWFPCLVNKIPEDDVYQEQIKLMSLFKLSATIGHTDRAALRRTCANVSGLMSSSLVSRGVAYTVDLMWPHSQKSGGVMSGERGGHAMGPPLLSTGSGSACRGAGEPQWRHEVEPRPAETTLPHEHVLQEL</sequence>
<proteinExistence type="predicted"/>
<evidence type="ECO:0000313" key="3">
    <source>
        <dbReference type="Proteomes" id="UP001159363"/>
    </source>
</evidence>
<keyword evidence="3" id="KW-1185">Reference proteome</keyword>
<name>A0ABQ9GFF6_9NEOP</name>
<reference evidence="2 3" key="1">
    <citation type="submission" date="2023-02" db="EMBL/GenBank/DDBJ databases">
        <title>LHISI_Scaffold_Assembly.</title>
        <authorList>
            <person name="Stuart O.P."/>
            <person name="Cleave R."/>
            <person name="Magrath M.J.L."/>
            <person name="Mikheyev A.S."/>
        </authorList>
    </citation>
    <scope>NUCLEOTIDE SEQUENCE [LARGE SCALE GENOMIC DNA]</scope>
    <source>
        <strain evidence="2">Daus_M_001</strain>
        <tissue evidence="2">Leg muscle</tissue>
    </source>
</reference>
<evidence type="ECO:0000313" key="2">
    <source>
        <dbReference type="EMBL" id="KAJ8870192.1"/>
    </source>
</evidence>
<evidence type="ECO:0000256" key="1">
    <source>
        <dbReference type="SAM" id="MobiDB-lite"/>
    </source>
</evidence>
<organism evidence="2 3">
    <name type="scientific">Dryococelus australis</name>
    <dbReference type="NCBI Taxonomy" id="614101"/>
    <lineage>
        <taxon>Eukaryota</taxon>
        <taxon>Metazoa</taxon>
        <taxon>Ecdysozoa</taxon>
        <taxon>Arthropoda</taxon>
        <taxon>Hexapoda</taxon>
        <taxon>Insecta</taxon>
        <taxon>Pterygota</taxon>
        <taxon>Neoptera</taxon>
        <taxon>Polyneoptera</taxon>
        <taxon>Phasmatodea</taxon>
        <taxon>Verophasmatodea</taxon>
        <taxon>Anareolatae</taxon>
        <taxon>Phasmatidae</taxon>
        <taxon>Eurycanthinae</taxon>
        <taxon>Dryococelus</taxon>
    </lineage>
</organism>
<dbReference type="EMBL" id="JARBHB010000013">
    <property type="protein sequence ID" value="KAJ8870192.1"/>
    <property type="molecule type" value="Genomic_DNA"/>
</dbReference>